<accession>A0A4S3J460</accession>
<evidence type="ECO:0000313" key="2">
    <source>
        <dbReference type="EMBL" id="THC88808.1"/>
    </source>
</evidence>
<reference evidence="2 3" key="1">
    <citation type="submission" date="2019-03" db="EMBL/GenBank/DDBJ databases">
        <title>The genome sequence of a newly discovered highly antifungal drug resistant Aspergillus species, Aspergillus tanneri NIH 1004.</title>
        <authorList>
            <person name="Mounaud S."/>
            <person name="Singh I."/>
            <person name="Joardar V."/>
            <person name="Pakala S."/>
            <person name="Pakala S."/>
            <person name="Venepally P."/>
            <person name="Hoover J."/>
            <person name="Nierman W."/>
            <person name="Chung J."/>
            <person name="Losada L."/>
        </authorList>
    </citation>
    <scope>NUCLEOTIDE SEQUENCE [LARGE SCALE GENOMIC DNA]</scope>
    <source>
        <strain evidence="2 3">NIH1004</strain>
    </source>
</reference>
<feature type="region of interest" description="Disordered" evidence="1">
    <location>
        <begin position="1"/>
        <end position="23"/>
    </location>
</feature>
<keyword evidence="3" id="KW-1185">Reference proteome</keyword>
<protein>
    <submittedName>
        <fullName evidence="2">Uncharacterized protein</fullName>
    </submittedName>
</protein>
<sequence>MSGSELDLSNATKSNGHPLSDSDPSIFNLYPLNQDKIPSMNLETARV</sequence>
<proteinExistence type="predicted"/>
<evidence type="ECO:0000313" key="3">
    <source>
        <dbReference type="Proteomes" id="UP000308092"/>
    </source>
</evidence>
<dbReference type="Proteomes" id="UP000308092">
    <property type="component" value="Unassembled WGS sequence"/>
</dbReference>
<dbReference type="EMBL" id="SOSA01000764">
    <property type="protein sequence ID" value="THC88808.1"/>
    <property type="molecule type" value="Genomic_DNA"/>
</dbReference>
<evidence type="ECO:0000256" key="1">
    <source>
        <dbReference type="SAM" id="MobiDB-lite"/>
    </source>
</evidence>
<comment type="caution">
    <text evidence="2">The sequence shown here is derived from an EMBL/GenBank/DDBJ whole genome shotgun (WGS) entry which is preliminary data.</text>
</comment>
<gene>
    <name evidence="2" type="ORF">EYZ11_011746</name>
</gene>
<organism evidence="2 3">
    <name type="scientific">Aspergillus tanneri</name>
    <dbReference type="NCBI Taxonomy" id="1220188"/>
    <lineage>
        <taxon>Eukaryota</taxon>
        <taxon>Fungi</taxon>
        <taxon>Dikarya</taxon>
        <taxon>Ascomycota</taxon>
        <taxon>Pezizomycotina</taxon>
        <taxon>Eurotiomycetes</taxon>
        <taxon>Eurotiomycetidae</taxon>
        <taxon>Eurotiales</taxon>
        <taxon>Aspergillaceae</taxon>
        <taxon>Aspergillus</taxon>
        <taxon>Aspergillus subgen. Circumdati</taxon>
    </lineage>
</organism>
<dbReference type="VEuPathDB" id="FungiDB:EYZ11_011746"/>
<name>A0A4S3J460_9EURO</name>
<dbReference type="AlphaFoldDB" id="A0A4S3J460"/>